<dbReference type="CDD" id="cd09020">
    <property type="entry name" value="D-hex-6-P-epi_like"/>
    <property type="match status" value="1"/>
</dbReference>
<dbReference type="InterPro" id="IPR008183">
    <property type="entry name" value="Aldose_1/G6P_1-epimerase"/>
</dbReference>
<dbReference type="RefSeq" id="WP_235292823.1">
    <property type="nucleotide sequence ID" value="NZ_BSOH01000023.1"/>
</dbReference>
<evidence type="ECO:0000256" key="8">
    <source>
        <dbReference type="PIRSR" id="PIRSR016020-1"/>
    </source>
</evidence>
<name>A0AA37SQL9_9BACT</name>
<reference evidence="9" key="2">
    <citation type="submission" date="2023-01" db="EMBL/GenBank/DDBJ databases">
        <title>Draft genome sequence of Portibacter lacus strain NBRC 108769.</title>
        <authorList>
            <person name="Sun Q."/>
            <person name="Mori K."/>
        </authorList>
    </citation>
    <scope>NUCLEOTIDE SEQUENCE</scope>
    <source>
        <strain evidence="9">NBRC 108769</strain>
    </source>
</reference>
<comment type="similarity">
    <text evidence="3">Belongs to the glucose-6-phosphate 1-epimerase family.</text>
</comment>
<dbReference type="GO" id="GO:0047938">
    <property type="term" value="F:glucose-6-phosphate 1-epimerase activity"/>
    <property type="evidence" value="ECO:0007669"/>
    <property type="project" value="UniProtKB-EC"/>
</dbReference>
<dbReference type="Proteomes" id="UP001156666">
    <property type="component" value="Unassembled WGS sequence"/>
</dbReference>
<organism evidence="9 10">
    <name type="scientific">Portibacter lacus</name>
    <dbReference type="NCBI Taxonomy" id="1099794"/>
    <lineage>
        <taxon>Bacteria</taxon>
        <taxon>Pseudomonadati</taxon>
        <taxon>Bacteroidota</taxon>
        <taxon>Saprospiria</taxon>
        <taxon>Saprospirales</taxon>
        <taxon>Haliscomenobacteraceae</taxon>
        <taxon>Portibacter</taxon>
    </lineage>
</organism>
<dbReference type="EC" id="5.1.3.15" evidence="5"/>
<dbReference type="Pfam" id="PF01263">
    <property type="entry name" value="Aldose_epim"/>
    <property type="match status" value="1"/>
</dbReference>
<dbReference type="AlphaFoldDB" id="A0AA37SQL9"/>
<evidence type="ECO:0000256" key="1">
    <source>
        <dbReference type="ARBA" id="ARBA00001096"/>
    </source>
</evidence>
<dbReference type="GO" id="GO:0030246">
    <property type="term" value="F:carbohydrate binding"/>
    <property type="evidence" value="ECO:0007669"/>
    <property type="project" value="InterPro"/>
</dbReference>
<comment type="cofactor">
    <cofactor evidence="2">
        <name>Ca(2+)</name>
        <dbReference type="ChEBI" id="CHEBI:29108"/>
    </cofactor>
</comment>
<dbReference type="InterPro" id="IPR014718">
    <property type="entry name" value="GH-type_carb-bd"/>
</dbReference>
<evidence type="ECO:0000313" key="10">
    <source>
        <dbReference type="Proteomes" id="UP001156666"/>
    </source>
</evidence>
<feature type="active site" evidence="8">
    <location>
        <position position="223"/>
    </location>
</feature>
<accession>A0AA37SQL9</accession>
<dbReference type="GO" id="GO:0005737">
    <property type="term" value="C:cytoplasm"/>
    <property type="evidence" value="ECO:0007669"/>
    <property type="project" value="TreeGrafter"/>
</dbReference>
<evidence type="ECO:0000313" key="9">
    <source>
        <dbReference type="EMBL" id="GLR18878.1"/>
    </source>
</evidence>
<dbReference type="PANTHER" id="PTHR11122">
    <property type="entry name" value="APOSPORY-ASSOCIATED PROTEIN C-RELATED"/>
    <property type="match status" value="1"/>
</dbReference>
<evidence type="ECO:0000256" key="3">
    <source>
        <dbReference type="ARBA" id="ARBA00005866"/>
    </source>
</evidence>
<dbReference type="InterPro" id="IPR011013">
    <property type="entry name" value="Gal_mutarotase_sf_dom"/>
</dbReference>
<keyword evidence="10" id="KW-1185">Reference proteome</keyword>
<dbReference type="Gene3D" id="2.70.98.10">
    <property type="match status" value="1"/>
</dbReference>
<keyword evidence="7" id="KW-0413">Isomerase</keyword>
<dbReference type="EMBL" id="BSOH01000023">
    <property type="protein sequence ID" value="GLR18878.1"/>
    <property type="molecule type" value="Genomic_DNA"/>
</dbReference>
<evidence type="ECO:0000256" key="6">
    <source>
        <dbReference type="ARBA" id="ARBA00022837"/>
    </source>
</evidence>
<comment type="catalytic activity">
    <reaction evidence="1">
        <text>alpha-D-glucose 6-phosphate = beta-D-glucose 6-phosphate</text>
        <dbReference type="Rhea" id="RHEA:16249"/>
        <dbReference type="ChEBI" id="CHEBI:58225"/>
        <dbReference type="ChEBI" id="CHEBI:58247"/>
        <dbReference type="EC" id="5.1.3.15"/>
    </reaction>
</comment>
<comment type="caution">
    <text evidence="9">The sequence shown here is derived from an EMBL/GenBank/DDBJ whole genome shotgun (WGS) entry which is preliminary data.</text>
</comment>
<dbReference type="PANTHER" id="PTHR11122:SF13">
    <property type="entry name" value="GLUCOSE-6-PHOSPHATE 1-EPIMERASE"/>
    <property type="match status" value="1"/>
</dbReference>
<evidence type="ECO:0000256" key="2">
    <source>
        <dbReference type="ARBA" id="ARBA00001913"/>
    </source>
</evidence>
<evidence type="ECO:0000256" key="7">
    <source>
        <dbReference type="ARBA" id="ARBA00023235"/>
    </source>
</evidence>
<gene>
    <name evidence="9" type="ORF">GCM10007940_34940</name>
</gene>
<feature type="active site" evidence="8">
    <location>
        <position position="122"/>
    </location>
</feature>
<dbReference type="GO" id="GO:0005975">
    <property type="term" value="P:carbohydrate metabolic process"/>
    <property type="evidence" value="ECO:0007669"/>
    <property type="project" value="InterPro"/>
</dbReference>
<comment type="subunit">
    <text evidence="4">Monomer.</text>
</comment>
<evidence type="ECO:0000256" key="4">
    <source>
        <dbReference type="ARBA" id="ARBA00011245"/>
    </source>
</evidence>
<sequence>MISFAKHTAHLISWIPEGHDEVMYLSTQAFMEAGKPIRGGVPICWPWFGSLENKPAHGFARINSWNTISENSFSLPEQLIQDEWGNKASLVFTVTEDGNKLKMELTTTNLDSSEFEFTQALHTYFKVSDINKVSIKGHDKQAYYDKVLDDNDIQKGTLIFNGETDRIYTTTASSLLIDPGLQREILITKKGSNSTVIWNPGPEKSVEMKDMPDDGYLTMCCVEAANTHLDPVTLQPGASHTIVQEITVSKF</sequence>
<evidence type="ECO:0000256" key="5">
    <source>
        <dbReference type="ARBA" id="ARBA00012083"/>
    </source>
</evidence>
<proteinExistence type="inferred from homology"/>
<dbReference type="PIRSF" id="PIRSF016020">
    <property type="entry name" value="PHexose_mutarotase"/>
    <property type="match status" value="1"/>
</dbReference>
<keyword evidence="6" id="KW-0106">Calcium</keyword>
<reference evidence="9" key="1">
    <citation type="journal article" date="2014" name="Int. J. Syst. Evol. Microbiol.">
        <title>Complete genome sequence of Corynebacterium casei LMG S-19264T (=DSM 44701T), isolated from a smear-ripened cheese.</title>
        <authorList>
            <consortium name="US DOE Joint Genome Institute (JGI-PGF)"/>
            <person name="Walter F."/>
            <person name="Albersmeier A."/>
            <person name="Kalinowski J."/>
            <person name="Ruckert C."/>
        </authorList>
    </citation>
    <scope>NUCLEOTIDE SEQUENCE</scope>
    <source>
        <strain evidence="9">NBRC 108769</strain>
    </source>
</reference>
<dbReference type="SUPFAM" id="SSF74650">
    <property type="entry name" value="Galactose mutarotase-like"/>
    <property type="match status" value="1"/>
</dbReference>
<dbReference type="InterPro" id="IPR025532">
    <property type="entry name" value="G6P_1-epimerase"/>
</dbReference>
<protein>
    <recommendedName>
        <fullName evidence="5">glucose-6-phosphate 1-epimerase</fullName>
        <ecNumber evidence="5">5.1.3.15</ecNumber>
    </recommendedName>
</protein>